<evidence type="ECO:0000256" key="9">
    <source>
        <dbReference type="SAM" id="MobiDB-lite"/>
    </source>
</evidence>
<dbReference type="PRINTS" id="PR00105">
    <property type="entry name" value="C5METTRFRASE"/>
</dbReference>
<evidence type="ECO:0000256" key="6">
    <source>
        <dbReference type="PROSITE-ProRule" id="PRU01016"/>
    </source>
</evidence>
<dbReference type="SUPFAM" id="SSF53335">
    <property type="entry name" value="S-adenosyl-L-methionine-dependent methyltransferases"/>
    <property type="match status" value="1"/>
</dbReference>
<proteinExistence type="inferred from homology"/>
<dbReference type="Pfam" id="PF00145">
    <property type="entry name" value="DNA_methylase"/>
    <property type="match status" value="1"/>
</dbReference>
<evidence type="ECO:0000256" key="4">
    <source>
        <dbReference type="ARBA" id="ARBA00022747"/>
    </source>
</evidence>
<dbReference type="InterPro" id="IPR029063">
    <property type="entry name" value="SAM-dependent_MTases_sf"/>
</dbReference>
<evidence type="ECO:0000256" key="3">
    <source>
        <dbReference type="ARBA" id="ARBA00022691"/>
    </source>
</evidence>
<feature type="compositionally biased region" description="Basic and acidic residues" evidence="9">
    <location>
        <begin position="180"/>
        <end position="191"/>
    </location>
</feature>
<keyword evidence="3 6" id="KW-0949">S-adenosyl-L-methionine</keyword>
<dbReference type="GO" id="GO:0032259">
    <property type="term" value="P:methylation"/>
    <property type="evidence" value="ECO:0007669"/>
    <property type="project" value="UniProtKB-KW"/>
</dbReference>
<comment type="catalytic activity">
    <reaction evidence="5 8">
        <text>a 2'-deoxycytidine in DNA + S-adenosyl-L-methionine = a 5-methyl-2'-deoxycytidine in DNA + S-adenosyl-L-homocysteine + H(+)</text>
        <dbReference type="Rhea" id="RHEA:13681"/>
        <dbReference type="Rhea" id="RHEA-COMP:11369"/>
        <dbReference type="Rhea" id="RHEA-COMP:11370"/>
        <dbReference type="ChEBI" id="CHEBI:15378"/>
        <dbReference type="ChEBI" id="CHEBI:57856"/>
        <dbReference type="ChEBI" id="CHEBI:59789"/>
        <dbReference type="ChEBI" id="CHEBI:85452"/>
        <dbReference type="ChEBI" id="CHEBI:85454"/>
        <dbReference type="EC" id="2.1.1.37"/>
    </reaction>
</comment>
<dbReference type="PANTHER" id="PTHR10629:SF52">
    <property type="entry name" value="DNA (CYTOSINE-5)-METHYLTRANSFERASE 1"/>
    <property type="match status" value="1"/>
</dbReference>
<evidence type="ECO:0000256" key="1">
    <source>
        <dbReference type="ARBA" id="ARBA00022603"/>
    </source>
</evidence>
<dbReference type="EMBL" id="JADWYK010000001">
    <property type="protein sequence ID" value="MBG8552319.1"/>
    <property type="molecule type" value="Genomic_DNA"/>
</dbReference>
<dbReference type="PROSITE" id="PS51679">
    <property type="entry name" value="SAM_MT_C5"/>
    <property type="match status" value="1"/>
</dbReference>
<evidence type="ECO:0000256" key="8">
    <source>
        <dbReference type="RuleBase" id="RU000417"/>
    </source>
</evidence>
<comment type="similarity">
    <text evidence="6 7">Belongs to the class I-like SAM-binding methyltransferase superfamily. C5-methyltransferase family.</text>
</comment>
<dbReference type="GO" id="GO:0003886">
    <property type="term" value="F:DNA (cytosine-5-)-methyltransferase activity"/>
    <property type="evidence" value="ECO:0007669"/>
    <property type="project" value="UniProtKB-EC"/>
</dbReference>
<comment type="caution">
    <text evidence="10">The sequence shown here is derived from an EMBL/GenBank/DDBJ whole genome shotgun (WGS) entry which is preliminary data.</text>
</comment>
<name>A0ABS0KWS7_9BACT</name>
<keyword evidence="1 6" id="KW-0489">Methyltransferase</keyword>
<keyword evidence="11" id="KW-1185">Reference proteome</keyword>
<feature type="region of interest" description="Disordered" evidence="9">
    <location>
        <begin position="172"/>
        <end position="191"/>
    </location>
</feature>
<protein>
    <recommendedName>
        <fullName evidence="8">Cytosine-specific methyltransferase</fullName>
        <ecNumber evidence="8">2.1.1.37</ecNumber>
    </recommendedName>
</protein>
<dbReference type="PROSITE" id="PS00094">
    <property type="entry name" value="C5_MTASE_1"/>
    <property type="match status" value="1"/>
</dbReference>
<reference evidence="10 11" key="1">
    <citation type="submission" date="2020-11" db="EMBL/GenBank/DDBJ databases">
        <title>Hymenobacter sp.</title>
        <authorList>
            <person name="Kim M.K."/>
        </authorList>
    </citation>
    <scope>NUCLEOTIDE SEQUENCE [LARGE SCALE GENOMIC DNA]</scope>
    <source>
        <strain evidence="10 11">BT594</strain>
    </source>
</reference>
<evidence type="ECO:0000256" key="2">
    <source>
        <dbReference type="ARBA" id="ARBA00022679"/>
    </source>
</evidence>
<dbReference type="Proteomes" id="UP000601099">
    <property type="component" value="Unassembled WGS sequence"/>
</dbReference>
<sequence>MRHAGLFSGIGGFSLAALMMGWENVFEVELDEWCRKVLHKNFPNSLLFDDVCTFDGLPFRGLIDVLSGGFPCQPWSSAGQRKGTADPRHLWPHFLRIIREIQPRFVVGENVRGLLNWGGGVQFETVCADLEAAGYEVQPLLLPAAGVGAPHHRDRIWFVAHARREFGNWRQDSESGSIDYRSDTRGKEEAGVHQRLREAGLATNPYCIHHDRQQNPSEQTGRAISTPILCHAAHARCLRCQNRLHGYQPGGQAAEHGDSASQCLPENAHCSYNGGPQACGRESIERHTSTAGGNGWRLTEPPLCVGNDGIPVRLVRPGKYHMPERRDRNRILKAGGNAIVPQVAYEIFRAIEATA</sequence>
<evidence type="ECO:0000256" key="7">
    <source>
        <dbReference type="RuleBase" id="RU000416"/>
    </source>
</evidence>
<dbReference type="InterPro" id="IPR050390">
    <property type="entry name" value="C5-Methyltransferase"/>
</dbReference>
<dbReference type="PANTHER" id="PTHR10629">
    <property type="entry name" value="CYTOSINE-SPECIFIC METHYLTRANSFERASE"/>
    <property type="match status" value="1"/>
</dbReference>
<evidence type="ECO:0000256" key="5">
    <source>
        <dbReference type="ARBA" id="ARBA00047422"/>
    </source>
</evidence>
<accession>A0ABS0KWS7</accession>
<evidence type="ECO:0000313" key="11">
    <source>
        <dbReference type="Proteomes" id="UP000601099"/>
    </source>
</evidence>
<dbReference type="EC" id="2.1.1.37" evidence="8"/>
<dbReference type="InterPro" id="IPR001525">
    <property type="entry name" value="C5_MeTfrase"/>
</dbReference>
<dbReference type="NCBIfam" id="TIGR00675">
    <property type="entry name" value="dcm"/>
    <property type="match status" value="1"/>
</dbReference>
<keyword evidence="2 6" id="KW-0808">Transferase</keyword>
<evidence type="ECO:0000313" key="10">
    <source>
        <dbReference type="EMBL" id="MBG8552319.1"/>
    </source>
</evidence>
<feature type="active site" evidence="6">
    <location>
        <position position="72"/>
    </location>
</feature>
<organism evidence="10 11">
    <name type="scientific">Hymenobacter guriensis</name>
    <dbReference type="NCBI Taxonomy" id="2793065"/>
    <lineage>
        <taxon>Bacteria</taxon>
        <taxon>Pseudomonadati</taxon>
        <taxon>Bacteroidota</taxon>
        <taxon>Cytophagia</taxon>
        <taxon>Cytophagales</taxon>
        <taxon>Hymenobacteraceae</taxon>
        <taxon>Hymenobacter</taxon>
    </lineage>
</organism>
<dbReference type="InterPro" id="IPR018117">
    <property type="entry name" value="C5_DNA_meth_AS"/>
</dbReference>
<gene>
    <name evidence="10" type="primary">dcm</name>
    <name evidence="10" type="ORF">I5L79_02115</name>
</gene>
<dbReference type="Gene3D" id="3.40.50.150">
    <property type="entry name" value="Vaccinia Virus protein VP39"/>
    <property type="match status" value="1"/>
</dbReference>
<keyword evidence="4" id="KW-0680">Restriction system</keyword>